<keyword evidence="2" id="KW-0175">Coiled coil</keyword>
<dbReference type="Gene3D" id="3.30.1120.90">
    <property type="entry name" value="Nucleosome assembly protein"/>
    <property type="match status" value="1"/>
</dbReference>
<proteinExistence type="inferred from homology"/>
<feature type="coiled-coil region" evidence="2">
    <location>
        <begin position="11"/>
        <end position="45"/>
    </location>
</feature>
<dbReference type="OrthoDB" id="19419at2759"/>
<dbReference type="AlphaFoldDB" id="A0A1E5RWS5"/>
<comment type="similarity">
    <text evidence="1">Belongs to the nucleosome assembly protein (NAP) family.</text>
</comment>
<feature type="coiled-coil region" evidence="2">
    <location>
        <begin position="94"/>
        <end position="128"/>
    </location>
</feature>
<keyword evidence="5" id="KW-1185">Reference proteome</keyword>
<dbReference type="Gene3D" id="1.20.5.1500">
    <property type="match status" value="2"/>
</dbReference>
<dbReference type="PANTHER" id="PTHR11875">
    <property type="entry name" value="TESTIS-SPECIFIC Y-ENCODED PROTEIN"/>
    <property type="match status" value="1"/>
</dbReference>
<accession>A0A1E5RWS5</accession>
<evidence type="ECO:0000313" key="4">
    <source>
        <dbReference type="EMBL" id="OEJ91397.1"/>
    </source>
</evidence>
<feature type="compositionally biased region" description="Basic and acidic residues" evidence="3">
    <location>
        <begin position="349"/>
        <end position="361"/>
    </location>
</feature>
<comment type="caution">
    <text evidence="4">The sequence shown here is derived from an EMBL/GenBank/DDBJ whole genome shotgun (WGS) entry which is preliminary data.</text>
</comment>
<dbReference type="GO" id="GO:0006334">
    <property type="term" value="P:nucleosome assembly"/>
    <property type="evidence" value="ECO:0007669"/>
    <property type="project" value="InterPro"/>
</dbReference>
<dbReference type="GO" id="GO:0005634">
    <property type="term" value="C:nucleus"/>
    <property type="evidence" value="ECO:0007669"/>
    <property type="project" value="InterPro"/>
</dbReference>
<feature type="compositionally biased region" description="Acidic residues" evidence="3">
    <location>
        <begin position="330"/>
        <end position="340"/>
    </location>
</feature>
<gene>
    <name evidence="4" type="ORF">AWRI3578_g229</name>
</gene>
<feature type="region of interest" description="Disordered" evidence="3">
    <location>
        <begin position="322"/>
        <end position="361"/>
    </location>
</feature>
<dbReference type="InterPro" id="IPR037231">
    <property type="entry name" value="NAP-like_sf"/>
</dbReference>
<sequence>MSGQLTEEQILSEENLQLSKALRDLSDIEEKLEKIDEQVNQYRIKITTPVYDERYEIISKIPSFWKTVLQVHSDFADYIPVSNFNGQLTEEQILSEENLQLSKALRDLSDIEEKLEKIDEQVNQYRIKITTPVYDERYEIISKIPSFWKTVLQVHSDFADYIPVSNFKYVDLIKNIKMTMLNNTDFTLRFEFLASEGFPEQSVEKTFKLCKDITKLKYTSKLTDDELLDMSEFGFLTSEPVDIIWPKEYDSINPHLLQANTKDENFKKNYRQGMKTFFAWFNWTGLKHGKEFPNGDGLANLFMEDIYPHCLKHYIEAKRDIDDEKGASDSEIEDDEEDIEGFNMSSLTNEHDEPAAKKMKK</sequence>
<protein>
    <submittedName>
        <fullName evidence="4">Vacuolar protein sorting-associated protein 75</fullName>
    </submittedName>
</protein>
<evidence type="ECO:0000256" key="2">
    <source>
        <dbReference type="SAM" id="Coils"/>
    </source>
</evidence>
<reference evidence="5" key="1">
    <citation type="journal article" date="2016" name="Genome Announc.">
        <title>Genome sequences of three species of Hanseniaspora isolated from spontaneous wine fermentations.</title>
        <authorList>
            <person name="Sternes P.R."/>
            <person name="Lee D."/>
            <person name="Kutyna D.R."/>
            <person name="Borneman A.R."/>
        </authorList>
    </citation>
    <scope>NUCLEOTIDE SEQUENCE [LARGE SCALE GENOMIC DNA]</scope>
    <source>
        <strain evidence="5">AWRI3578</strain>
    </source>
</reference>
<name>A0A1E5RWS5_9ASCO</name>
<evidence type="ECO:0000256" key="1">
    <source>
        <dbReference type="ARBA" id="ARBA00009947"/>
    </source>
</evidence>
<dbReference type="Proteomes" id="UP000095605">
    <property type="component" value="Unassembled WGS sequence"/>
</dbReference>
<evidence type="ECO:0000256" key="3">
    <source>
        <dbReference type="SAM" id="MobiDB-lite"/>
    </source>
</evidence>
<evidence type="ECO:0000313" key="5">
    <source>
        <dbReference type="Proteomes" id="UP000095605"/>
    </source>
</evidence>
<dbReference type="SUPFAM" id="SSF143113">
    <property type="entry name" value="NAP-like"/>
    <property type="match status" value="2"/>
</dbReference>
<dbReference type="InterPro" id="IPR002164">
    <property type="entry name" value="NAP_family"/>
</dbReference>
<organism evidence="4 5">
    <name type="scientific">Hanseniaspora opuntiae</name>
    <dbReference type="NCBI Taxonomy" id="211096"/>
    <lineage>
        <taxon>Eukaryota</taxon>
        <taxon>Fungi</taxon>
        <taxon>Dikarya</taxon>
        <taxon>Ascomycota</taxon>
        <taxon>Saccharomycotina</taxon>
        <taxon>Saccharomycetes</taxon>
        <taxon>Saccharomycodales</taxon>
        <taxon>Saccharomycodaceae</taxon>
        <taxon>Hanseniaspora</taxon>
    </lineage>
</organism>
<dbReference type="EMBL" id="LPNL01000002">
    <property type="protein sequence ID" value="OEJ91397.1"/>
    <property type="molecule type" value="Genomic_DNA"/>
</dbReference>